<reference evidence="3" key="1">
    <citation type="submission" date="2022-11" db="UniProtKB">
        <authorList>
            <consortium name="WormBaseParasite"/>
        </authorList>
    </citation>
    <scope>IDENTIFICATION</scope>
</reference>
<feature type="region of interest" description="Disordered" evidence="1">
    <location>
        <begin position="223"/>
        <end position="247"/>
    </location>
</feature>
<dbReference type="WBParaSite" id="PSAMB.scaffold23size113048.g485.t1">
    <property type="protein sequence ID" value="PSAMB.scaffold23size113048.g485.t1"/>
    <property type="gene ID" value="PSAMB.scaffold23size113048.g485"/>
</dbReference>
<organism evidence="2 3">
    <name type="scientific">Plectus sambesii</name>
    <dbReference type="NCBI Taxonomy" id="2011161"/>
    <lineage>
        <taxon>Eukaryota</taxon>
        <taxon>Metazoa</taxon>
        <taxon>Ecdysozoa</taxon>
        <taxon>Nematoda</taxon>
        <taxon>Chromadorea</taxon>
        <taxon>Plectida</taxon>
        <taxon>Plectina</taxon>
        <taxon>Plectoidea</taxon>
        <taxon>Plectidae</taxon>
        <taxon>Plectus</taxon>
    </lineage>
</organism>
<protein>
    <submittedName>
        <fullName evidence="3">Uncharacterized protein</fullName>
    </submittedName>
</protein>
<feature type="region of interest" description="Disordered" evidence="1">
    <location>
        <begin position="1"/>
        <end position="73"/>
    </location>
</feature>
<dbReference type="AlphaFoldDB" id="A0A914VRF7"/>
<evidence type="ECO:0000256" key="1">
    <source>
        <dbReference type="SAM" id="MobiDB-lite"/>
    </source>
</evidence>
<evidence type="ECO:0000313" key="3">
    <source>
        <dbReference type="WBParaSite" id="PSAMB.scaffold23size113048.g485.t1"/>
    </source>
</evidence>
<accession>A0A914VRF7</accession>
<dbReference type="Proteomes" id="UP000887566">
    <property type="component" value="Unplaced"/>
</dbReference>
<sequence>MANRPRWVGRAIEPRADEMNAADSANDKQPNAQYGPTGAPASFPLHPPSAVSTKHGHQEKRRTLPAGSFDDCVGTPDRPPLACRPGPALSQSQRVINTSSGRLDDCVGNHKSSCSKHDDRVFSRRQQCQPTIPRGASSQPVHAIRRKTVLQRCSAEIKRRRRRRRLSIFADTSMKNASHCLGGSRSHGPSIGDGRTGPTGYAMCAGCVFAHADSLRAFADYPADRPDATQKQKTTATTTTTKNMSAI</sequence>
<proteinExistence type="predicted"/>
<name>A0A914VRF7_9BILA</name>
<keyword evidence="2" id="KW-1185">Reference proteome</keyword>
<feature type="compositionally biased region" description="Low complexity" evidence="1">
    <location>
        <begin position="231"/>
        <end position="247"/>
    </location>
</feature>
<evidence type="ECO:0000313" key="2">
    <source>
        <dbReference type="Proteomes" id="UP000887566"/>
    </source>
</evidence>